<reference evidence="2" key="1">
    <citation type="journal article" date="2022" name="Plant J.">
        <title>Strategies of tolerance reflected in two North American maple genomes.</title>
        <authorList>
            <person name="McEvoy S.L."/>
            <person name="Sezen U.U."/>
            <person name="Trouern-Trend A."/>
            <person name="McMahon S.M."/>
            <person name="Schaberg P.G."/>
            <person name="Yang J."/>
            <person name="Wegrzyn J.L."/>
            <person name="Swenson N.G."/>
        </authorList>
    </citation>
    <scope>NUCLEOTIDE SEQUENCE</scope>
    <source>
        <strain evidence="2">91603</strain>
    </source>
</reference>
<reference evidence="2" key="2">
    <citation type="submission" date="2023-02" db="EMBL/GenBank/DDBJ databases">
        <authorList>
            <person name="Swenson N.G."/>
            <person name="Wegrzyn J.L."/>
            <person name="Mcevoy S.L."/>
        </authorList>
    </citation>
    <scope>NUCLEOTIDE SEQUENCE</scope>
    <source>
        <strain evidence="2">91603</strain>
        <tissue evidence="2">Leaf</tissue>
    </source>
</reference>
<protein>
    <submittedName>
        <fullName evidence="2">Uncharacterized protein</fullName>
    </submittedName>
</protein>
<evidence type="ECO:0000256" key="1">
    <source>
        <dbReference type="SAM" id="MobiDB-lite"/>
    </source>
</evidence>
<name>A0AAD5IWU0_ACENE</name>
<gene>
    <name evidence="2" type="ORF">LWI28_020597</name>
</gene>
<accession>A0AAD5IWU0</accession>
<organism evidence="2 3">
    <name type="scientific">Acer negundo</name>
    <name type="common">Box elder</name>
    <dbReference type="NCBI Taxonomy" id="4023"/>
    <lineage>
        <taxon>Eukaryota</taxon>
        <taxon>Viridiplantae</taxon>
        <taxon>Streptophyta</taxon>
        <taxon>Embryophyta</taxon>
        <taxon>Tracheophyta</taxon>
        <taxon>Spermatophyta</taxon>
        <taxon>Magnoliopsida</taxon>
        <taxon>eudicotyledons</taxon>
        <taxon>Gunneridae</taxon>
        <taxon>Pentapetalae</taxon>
        <taxon>rosids</taxon>
        <taxon>malvids</taxon>
        <taxon>Sapindales</taxon>
        <taxon>Sapindaceae</taxon>
        <taxon>Hippocastanoideae</taxon>
        <taxon>Acereae</taxon>
        <taxon>Acer</taxon>
    </lineage>
</organism>
<sequence>MLSNLPTARSPLSEMVTRASRVRTIPRQVQRQAPVTSSTKLVDHSPVNPPPSPPTIPTGSQLRVDKAKDASIMYFYEQHAYDEESEAMNGLVMKLIDVEQQMGELKSMILAREQVGQLISPSLKSHCRKYLWEFLTFSQMKYLKPLNFYKEFFKDFLVKKDSKHGRLLGLDVSDKYVSLAVSDWKNLTALPLRQEKNLSSMAADLFQSLLRLTNLLVCFVSPASSGQWAQQIPEHNLVGFVVGTDFQISLIHER</sequence>
<feature type="compositionally biased region" description="Polar residues" evidence="1">
    <location>
        <begin position="27"/>
        <end position="40"/>
    </location>
</feature>
<comment type="caution">
    <text evidence="2">The sequence shown here is derived from an EMBL/GenBank/DDBJ whole genome shotgun (WGS) entry which is preliminary data.</text>
</comment>
<keyword evidence="3" id="KW-1185">Reference proteome</keyword>
<proteinExistence type="predicted"/>
<dbReference type="EMBL" id="JAJSOW010000102">
    <property type="protein sequence ID" value="KAI9177916.1"/>
    <property type="molecule type" value="Genomic_DNA"/>
</dbReference>
<dbReference type="Proteomes" id="UP001064489">
    <property type="component" value="Chromosome 5"/>
</dbReference>
<evidence type="ECO:0000313" key="2">
    <source>
        <dbReference type="EMBL" id="KAI9177916.1"/>
    </source>
</evidence>
<feature type="compositionally biased region" description="Pro residues" evidence="1">
    <location>
        <begin position="47"/>
        <end position="56"/>
    </location>
</feature>
<dbReference type="AlphaFoldDB" id="A0AAD5IWU0"/>
<evidence type="ECO:0000313" key="3">
    <source>
        <dbReference type="Proteomes" id="UP001064489"/>
    </source>
</evidence>
<feature type="region of interest" description="Disordered" evidence="1">
    <location>
        <begin position="1"/>
        <end position="59"/>
    </location>
</feature>